<keyword evidence="1" id="KW-0472">Membrane</keyword>
<evidence type="ECO:0000256" key="1">
    <source>
        <dbReference type="SAM" id="Phobius"/>
    </source>
</evidence>
<gene>
    <name evidence="2" type="ORF">COV54_03290</name>
</gene>
<accession>A0A2H0NB13</accession>
<keyword evidence="1" id="KW-1133">Transmembrane helix</keyword>
<proteinExistence type="predicted"/>
<reference evidence="2 3" key="1">
    <citation type="submission" date="2017-09" db="EMBL/GenBank/DDBJ databases">
        <title>Depth-based differentiation of microbial function through sediment-hosted aquifers and enrichment of novel symbionts in the deep terrestrial subsurface.</title>
        <authorList>
            <person name="Probst A.J."/>
            <person name="Ladd B."/>
            <person name="Jarett J.K."/>
            <person name="Geller-Mcgrath D.E."/>
            <person name="Sieber C.M."/>
            <person name="Emerson J.B."/>
            <person name="Anantharaman K."/>
            <person name="Thomas B.C."/>
            <person name="Malmstrom R."/>
            <person name="Stieglmeier M."/>
            <person name="Klingl A."/>
            <person name="Woyke T."/>
            <person name="Ryan C.M."/>
            <person name="Banfield J.F."/>
        </authorList>
    </citation>
    <scope>NUCLEOTIDE SEQUENCE [LARGE SCALE GENOMIC DNA]</scope>
    <source>
        <strain evidence="2">CG11_big_fil_rev_8_21_14_0_20_38_23</strain>
    </source>
</reference>
<comment type="caution">
    <text evidence="2">The sequence shown here is derived from an EMBL/GenBank/DDBJ whole genome shotgun (WGS) entry which is preliminary data.</text>
</comment>
<dbReference type="AlphaFoldDB" id="A0A2H0NB13"/>
<organism evidence="2 3">
    <name type="scientific">Candidatus Jorgensenbacteria bacterium CG11_big_fil_rev_8_21_14_0_20_38_23</name>
    <dbReference type="NCBI Taxonomy" id="1974594"/>
    <lineage>
        <taxon>Bacteria</taxon>
        <taxon>Candidatus Joergenseniibacteriota</taxon>
    </lineage>
</organism>
<dbReference type="Proteomes" id="UP000228867">
    <property type="component" value="Unassembled WGS sequence"/>
</dbReference>
<sequence length="105" mass="11756">MAIFVGEERGKMFWLPIVLTVGVVILIFVGAYYLFFKQPQLLDLTAPTQVQKLTTISKINYDPSTVINSPAFRMLTQYNQLPSASTAGRPNPFLPSFIQILPPSH</sequence>
<protein>
    <submittedName>
        <fullName evidence="2">Uncharacterized protein</fullName>
    </submittedName>
</protein>
<evidence type="ECO:0000313" key="2">
    <source>
        <dbReference type="EMBL" id="PIR06099.1"/>
    </source>
</evidence>
<name>A0A2H0NB13_9BACT</name>
<keyword evidence="1" id="KW-0812">Transmembrane</keyword>
<evidence type="ECO:0000313" key="3">
    <source>
        <dbReference type="Proteomes" id="UP000228867"/>
    </source>
</evidence>
<feature type="transmembrane region" description="Helical" evidence="1">
    <location>
        <begin position="12"/>
        <end position="35"/>
    </location>
</feature>
<dbReference type="EMBL" id="PCWR01000067">
    <property type="protein sequence ID" value="PIR06099.1"/>
    <property type="molecule type" value="Genomic_DNA"/>
</dbReference>